<comment type="subcellular location">
    <subcellularLocation>
        <location evidence="1">Cell membrane</location>
        <topology evidence="1">Multi-pass membrane protein</topology>
    </subcellularLocation>
</comment>
<name>A0A383BDU0_9ZZZZ</name>
<evidence type="ECO:0000256" key="2">
    <source>
        <dbReference type="ARBA" id="ARBA00010527"/>
    </source>
</evidence>
<keyword evidence="5" id="KW-1003">Cell membrane</keyword>
<feature type="non-terminal residue" evidence="10">
    <location>
        <position position="147"/>
    </location>
</feature>
<dbReference type="GO" id="GO:0005886">
    <property type="term" value="C:plasma membrane"/>
    <property type="evidence" value="ECO:0007669"/>
    <property type="project" value="UniProtKB-SubCell"/>
</dbReference>
<evidence type="ECO:0000256" key="4">
    <source>
        <dbReference type="ARBA" id="ARBA00022448"/>
    </source>
</evidence>
<protein>
    <recommendedName>
        <fullName evidence="3">Membrane protein insertase YidC</fullName>
    </recommendedName>
    <alternativeName>
        <fullName evidence="9">Foldase YidC</fullName>
    </alternativeName>
    <alternativeName>
        <fullName evidence="8">Membrane integrase YidC</fullName>
    </alternativeName>
</protein>
<evidence type="ECO:0000256" key="1">
    <source>
        <dbReference type="ARBA" id="ARBA00004651"/>
    </source>
</evidence>
<organism evidence="10">
    <name type="scientific">marine metagenome</name>
    <dbReference type="NCBI Taxonomy" id="408172"/>
    <lineage>
        <taxon>unclassified sequences</taxon>
        <taxon>metagenomes</taxon>
        <taxon>ecological metagenomes</taxon>
    </lineage>
</organism>
<dbReference type="InterPro" id="IPR038221">
    <property type="entry name" value="YidC_periplasmic_sf"/>
</dbReference>
<dbReference type="GO" id="GO:0015031">
    <property type="term" value="P:protein transport"/>
    <property type="evidence" value="ECO:0007669"/>
    <property type="project" value="UniProtKB-KW"/>
</dbReference>
<evidence type="ECO:0000313" key="10">
    <source>
        <dbReference type="EMBL" id="SVE18326.1"/>
    </source>
</evidence>
<dbReference type="AlphaFoldDB" id="A0A383BDU0"/>
<accession>A0A383BDU0</accession>
<gene>
    <name evidence="10" type="ORF">METZ01_LOCUS471180</name>
</gene>
<comment type="similarity">
    <text evidence="2">Belongs to the OXA1/ALB3/YidC family. Type 1 subfamily.</text>
</comment>
<keyword evidence="7" id="KW-0143">Chaperone</keyword>
<keyword evidence="5" id="KW-0472">Membrane</keyword>
<proteinExistence type="inferred from homology"/>
<evidence type="ECO:0000256" key="6">
    <source>
        <dbReference type="ARBA" id="ARBA00022927"/>
    </source>
</evidence>
<dbReference type="EMBL" id="UINC01199751">
    <property type="protein sequence ID" value="SVE18326.1"/>
    <property type="molecule type" value="Genomic_DNA"/>
</dbReference>
<dbReference type="Gene3D" id="2.70.98.90">
    <property type="match status" value="1"/>
</dbReference>
<reference evidence="10" key="1">
    <citation type="submission" date="2018-05" db="EMBL/GenBank/DDBJ databases">
        <authorList>
            <person name="Lanie J.A."/>
            <person name="Ng W.-L."/>
            <person name="Kazmierczak K.M."/>
            <person name="Andrzejewski T.M."/>
            <person name="Davidsen T.M."/>
            <person name="Wayne K.J."/>
            <person name="Tettelin H."/>
            <person name="Glass J.I."/>
            <person name="Rusch D."/>
            <person name="Podicherti R."/>
            <person name="Tsui H.-C.T."/>
            <person name="Winkler M.E."/>
        </authorList>
    </citation>
    <scope>NUCLEOTIDE SEQUENCE</scope>
</reference>
<evidence type="ECO:0000256" key="9">
    <source>
        <dbReference type="ARBA" id="ARBA00033342"/>
    </source>
</evidence>
<evidence type="ECO:0000256" key="8">
    <source>
        <dbReference type="ARBA" id="ARBA00033245"/>
    </source>
</evidence>
<keyword evidence="6" id="KW-0653">Protein transport</keyword>
<evidence type="ECO:0000256" key="7">
    <source>
        <dbReference type="ARBA" id="ARBA00023186"/>
    </source>
</evidence>
<evidence type="ECO:0000256" key="5">
    <source>
        <dbReference type="ARBA" id="ARBA00022475"/>
    </source>
</evidence>
<sequence length="147" mass="16074">MENRLLLAFVLSLGVFIGWGYIMSMIEGPPSSQVQSEKELAEIPPPISPRISQQFRTGTELKNLSEIPASTAPAATNMKPDFPGEETTIRVSTGRATYVITNKGAMIKNILLSQHKTTKGEPINLVEYKDDGVLPMALESNNDQVTN</sequence>
<evidence type="ECO:0000256" key="3">
    <source>
        <dbReference type="ARBA" id="ARBA00015325"/>
    </source>
</evidence>
<keyword evidence="4" id="KW-0813">Transport</keyword>